<evidence type="ECO:0000313" key="2">
    <source>
        <dbReference type="EMBL" id="GFZ03215.1"/>
    </source>
</evidence>
<evidence type="ECO:0000313" key="3">
    <source>
        <dbReference type="Proteomes" id="UP000585474"/>
    </source>
</evidence>
<comment type="caution">
    <text evidence="2">The sequence shown here is derived from an EMBL/GenBank/DDBJ whole genome shotgun (WGS) entry which is preliminary data.</text>
</comment>
<protein>
    <submittedName>
        <fullName evidence="2">Uncharacterized protein</fullName>
    </submittedName>
</protein>
<sequence>MVLTKHASNNPRGDDPNPNEAPIVFKPRLYKTMKIQRTWLPEFKDQPIIMGREFERSFPIKYYQRMLAPMHALGWNDFQPLPDDVYINLVRLFYCNLEVGTLENVEYTINTKVQGKDIVLYPTIFFEITGIAYAGECTFFSKPSHLDRYMSKKTMYEIIAAKGNVRVTQTKHLKKEFRGISIDSTEEEGERDEEDEGISHCAMDIEENLEIPPSIRGEFPVEGKVPMHGAYPSEERTSTHGGPPTWVHVVLPPPPSTKRAGRCSTPYSL</sequence>
<feature type="region of interest" description="Disordered" evidence="1">
    <location>
        <begin position="1"/>
        <end position="22"/>
    </location>
</feature>
<dbReference type="Proteomes" id="UP000585474">
    <property type="component" value="Unassembled WGS sequence"/>
</dbReference>
<reference evidence="2 3" key="1">
    <citation type="submission" date="2019-07" db="EMBL/GenBank/DDBJ databases">
        <title>De Novo Assembly of kiwifruit Actinidia rufa.</title>
        <authorList>
            <person name="Sugita-Konishi S."/>
            <person name="Sato K."/>
            <person name="Mori E."/>
            <person name="Abe Y."/>
            <person name="Kisaki G."/>
            <person name="Hamano K."/>
            <person name="Suezawa K."/>
            <person name="Otani M."/>
            <person name="Fukuda T."/>
            <person name="Manabe T."/>
            <person name="Gomi K."/>
            <person name="Tabuchi M."/>
            <person name="Akimitsu K."/>
            <person name="Kataoka I."/>
        </authorList>
    </citation>
    <scope>NUCLEOTIDE SEQUENCE [LARGE SCALE GENOMIC DNA]</scope>
    <source>
        <strain evidence="3">cv. Fuchu</strain>
    </source>
</reference>
<gene>
    <name evidence="2" type="ORF">Acr_15g0018230</name>
</gene>
<dbReference type="EMBL" id="BJWL01000015">
    <property type="protein sequence ID" value="GFZ03215.1"/>
    <property type="molecule type" value="Genomic_DNA"/>
</dbReference>
<dbReference type="AlphaFoldDB" id="A0A7J0FWZ3"/>
<evidence type="ECO:0000256" key="1">
    <source>
        <dbReference type="SAM" id="MobiDB-lite"/>
    </source>
</evidence>
<name>A0A7J0FWZ3_9ERIC</name>
<keyword evidence="3" id="KW-1185">Reference proteome</keyword>
<feature type="compositionally biased region" description="Polar residues" evidence="1">
    <location>
        <begin position="1"/>
        <end position="11"/>
    </location>
</feature>
<proteinExistence type="predicted"/>
<accession>A0A7J0FWZ3</accession>
<feature type="region of interest" description="Disordered" evidence="1">
    <location>
        <begin position="230"/>
        <end position="269"/>
    </location>
</feature>
<organism evidence="2 3">
    <name type="scientific">Actinidia rufa</name>
    <dbReference type="NCBI Taxonomy" id="165716"/>
    <lineage>
        <taxon>Eukaryota</taxon>
        <taxon>Viridiplantae</taxon>
        <taxon>Streptophyta</taxon>
        <taxon>Embryophyta</taxon>
        <taxon>Tracheophyta</taxon>
        <taxon>Spermatophyta</taxon>
        <taxon>Magnoliopsida</taxon>
        <taxon>eudicotyledons</taxon>
        <taxon>Gunneridae</taxon>
        <taxon>Pentapetalae</taxon>
        <taxon>asterids</taxon>
        <taxon>Ericales</taxon>
        <taxon>Actinidiaceae</taxon>
        <taxon>Actinidia</taxon>
    </lineage>
</organism>